<dbReference type="AlphaFoldDB" id="A0A2I0A9I5"/>
<comment type="subcellular location">
    <subcellularLocation>
        <location evidence="1 6">Membrane</location>
        <topology evidence="1 6">Multi-pass membrane protein</topology>
    </subcellularLocation>
</comment>
<feature type="transmembrane region" description="Helical" evidence="6">
    <location>
        <begin position="274"/>
        <end position="292"/>
    </location>
</feature>
<feature type="transmembrane region" description="Helical" evidence="6">
    <location>
        <begin position="208"/>
        <end position="229"/>
    </location>
</feature>
<dbReference type="SUPFAM" id="SSF103481">
    <property type="entry name" value="Multidrug resistance efflux transporter EmrE"/>
    <property type="match status" value="1"/>
</dbReference>
<dbReference type="OrthoDB" id="737935at2759"/>
<dbReference type="EMBL" id="KZ452008">
    <property type="protein sequence ID" value="PKA52191.1"/>
    <property type="molecule type" value="Genomic_DNA"/>
</dbReference>
<feature type="transmembrane region" description="Helical" evidence="6">
    <location>
        <begin position="241"/>
        <end position="262"/>
    </location>
</feature>
<proteinExistence type="inferred from homology"/>
<protein>
    <recommendedName>
        <fullName evidence="6">WAT1-related protein</fullName>
    </recommendedName>
</protein>
<evidence type="ECO:0000256" key="2">
    <source>
        <dbReference type="ARBA" id="ARBA00007635"/>
    </source>
</evidence>
<dbReference type="InterPro" id="IPR030184">
    <property type="entry name" value="WAT1-related"/>
</dbReference>
<reference evidence="8 9" key="1">
    <citation type="journal article" date="2017" name="Nature">
        <title>The Apostasia genome and the evolution of orchids.</title>
        <authorList>
            <person name="Zhang G.Q."/>
            <person name="Liu K.W."/>
            <person name="Li Z."/>
            <person name="Lohaus R."/>
            <person name="Hsiao Y.Y."/>
            <person name="Niu S.C."/>
            <person name="Wang J.Y."/>
            <person name="Lin Y.C."/>
            <person name="Xu Q."/>
            <person name="Chen L.J."/>
            <person name="Yoshida K."/>
            <person name="Fujiwara S."/>
            <person name="Wang Z.W."/>
            <person name="Zhang Y.Q."/>
            <person name="Mitsuda N."/>
            <person name="Wang M."/>
            <person name="Liu G.H."/>
            <person name="Pecoraro L."/>
            <person name="Huang H.X."/>
            <person name="Xiao X.J."/>
            <person name="Lin M."/>
            <person name="Wu X.Y."/>
            <person name="Wu W.L."/>
            <person name="Chen Y.Y."/>
            <person name="Chang S.B."/>
            <person name="Sakamoto S."/>
            <person name="Ohme-Takagi M."/>
            <person name="Yagi M."/>
            <person name="Zeng S.J."/>
            <person name="Shen C.Y."/>
            <person name="Yeh C.M."/>
            <person name="Luo Y.B."/>
            <person name="Tsai W.C."/>
            <person name="Van de Peer Y."/>
            <person name="Liu Z.J."/>
        </authorList>
    </citation>
    <scope>NUCLEOTIDE SEQUENCE [LARGE SCALE GENOMIC DNA]</scope>
    <source>
        <strain evidence="9">cv. Shenzhen</strain>
        <tissue evidence="8">Stem</tissue>
    </source>
</reference>
<dbReference type="PANTHER" id="PTHR31218">
    <property type="entry name" value="WAT1-RELATED PROTEIN"/>
    <property type="match status" value="1"/>
</dbReference>
<dbReference type="GO" id="GO:0022857">
    <property type="term" value="F:transmembrane transporter activity"/>
    <property type="evidence" value="ECO:0007669"/>
    <property type="project" value="InterPro"/>
</dbReference>
<comment type="similarity">
    <text evidence="2 6">Belongs to the drug/metabolite transporter (DMT) superfamily. Plant drug/metabolite exporter (P-DME) (TC 2.A.7.4) family.</text>
</comment>
<dbReference type="STRING" id="1088818.A0A2I0A9I5"/>
<feature type="transmembrane region" description="Helical" evidence="6">
    <location>
        <begin position="89"/>
        <end position="107"/>
    </location>
</feature>
<evidence type="ECO:0000256" key="6">
    <source>
        <dbReference type="RuleBase" id="RU363077"/>
    </source>
</evidence>
<feature type="transmembrane region" description="Helical" evidence="6">
    <location>
        <begin position="176"/>
        <end position="196"/>
    </location>
</feature>
<evidence type="ECO:0000256" key="1">
    <source>
        <dbReference type="ARBA" id="ARBA00004141"/>
    </source>
</evidence>
<evidence type="ECO:0000313" key="9">
    <source>
        <dbReference type="Proteomes" id="UP000236161"/>
    </source>
</evidence>
<keyword evidence="9" id="KW-1185">Reference proteome</keyword>
<evidence type="ECO:0000313" key="8">
    <source>
        <dbReference type="EMBL" id="PKA52191.1"/>
    </source>
</evidence>
<evidence type="ECO:0000256" key="4">
    <source>
        <dbReference type="ARBA" id="ARBA00022989"/>
    </source>
</evidence>
<name>A0A2I0A9I5_9ASPA</name>
<feature type="transmembrane region" description="Helical" evidence="6">
    <location>
        <begin position="43"/>
        <end position="61"/>
    </location>
</feature>
<keyword evidence="5 6" id="KW-0472">Membrane</keyword>
<keyword evidence="3 6" id="KW-0812">Transmembrane</keyword>
<keyword evidence="4 6" id="KW-1133">Transmembrane helix</keyword>
<dbReference type="InterPro" id="IPR037185">
    <property type="entry name" value="EmrE-like"/>
</dbReference>
<feature type="transmembrane region" description="Helical" evidence="6">
    <location>
        <begin position="12"/>
        <end position="31"/>
    </location>
</feature>
<dbReference type="GO" id="GO:0016020">
    <property type="term" value="C:membrane"/>
    <property type="evidence" value="ECO:0007669"/>
    <property type="project" value="UniProtKB-SubCell"/>
</dbReference>
<sequence length="353" mass="38767">MAATLLTKAKPYAAMVFQQFSFAVMYVFLLATLKKGMNQSALFVYRNIIAAAVMLPFALLFERPGFDQNFYYLGAKLTSASFASALENINPSITFMLALLLRIFVVVNKQTRLEKLNIRHKHGQAKVFGALLTMCGAIFMVLFKGPNVEFPWNKGRGHNNSVDADATGQAMASFRVLKGTAMILISSISWCSFLILQSNTLESYPAKITLTTLICSMGAVINAVVALVVERGSSHPWVIGWDMRLFAVVYSGVVCSGLTYFLLGTVMREKGPAFASAFSPLCMIMTAIMGSIFLAEKIALGMMIGAIIIVAGFYFFLWGKSNDHHSPPSDIEINTKLELPVSSLTLVSDKRER</sequence>
<evidence type="ECO:0000256" key="5">
    <source>
        <dbReference type="ARBA" id="ARBA00023136"/>
    </source>
</evidence>
<evidence type="ECO:0000259" key="7">
    <source>
        <dbReference type="Pfam" id="PF00892"/>
    </source>
</evidence>
<dbReference type="InterPro" id="IPR000620">
    <property type="entry name" value="EamA_dom"/>
</dbReference>
<accession>A0A2I0A9I5</accession>
<feature type="transmembrane region" description="Helical" evidence="6">
    <location>
        <begin position="127"/>
        <end position="143"/>
    </location>
</feature>
<feature type="domain" description="EamA" evidence="7">
    <location>
        <begin position="178"/>
        <end position="317"/>
    </location>
</feature>
<feature type="transmembrane region" description="Helical" evidence="6">
    <location>
        <begin position="298"/>
        <end position="317"/>
    </location>
</feature>
<evidence type="ECO:0000256" key="3">
    <source>
        <dbReference type="ARBA" id="ARBA00022692"/>
    </source>
</evidence>
<gene>
    <name evidence="8" type="ORF">AXF42_Ash010087</name>
</gene>
<dbReference type="Pfam" id="PF00892">
    <property type="entry name" value="EamA"/>
    <property type="match status" value="1"/>
</dbReference>
<dbReference type="Proteomes" id="UP000236161">
    <property type="component" value="Unassembled WGS sequence"/>
</dbReference>
<organism evidence="8 9">
    <name type="scientific">Apostasia shenzhenica</name>
    <dbReference type="NCBI Taxonomy" id="1088818"/>
    <lineage>
        <taxon>Eukaryota</taxon>
        <taxon>Viridiplantae</taxon>
        <taxon>Streptophyta</taxon>
        <taxon>Embryophyta</taxon>
        <taxon>Tracheophyta</taxon>
        <taxon>Spermatophyta</taxon>
        <taxon>Magnoliopsida</taxon>
        <taxon>Liliopsida</taxon>
        <taxon>Asparagales</taxon>
        <taxon>Orchidaceae</taxon>
        <taxon>Apostasioideae</taxon>
        <taxon>Apostasia</taxon>
    </lineage>
</organism>